<dbReference type="AlphaFoldDB" id="A0A151MY01"/>
<accession>A0A151MY01</accession>
<keyword evidence="2" id="KW-1185">Reference proteome</keyword>
<evidence type="ECO:0000313" key="1">
    <source>
        <dbReference type="EMBL" id="KYO29328.1"/>
    </source>
</evidence>
<dbReference type="EMBL" id="AKHW03004704">
    <property type="protein sequence ID" value="KYO29328.1"/>
    <property type="molecule type" value="Genomic_DNA"/>
</dbReference>
<name>A0A151MY01_ALLMI</name>
<comment type="caution">
    <text evidence="1">The sequence shown here is derived from an EMBL/GenBank/DDBJ whole genome shotgun (WGS) entry which is preliminary data.</text>
</comment>
<proteinExistence type="predicted"/>
<gene>
    <name evidence="1" type="ORF">Y1Q_0017969</name>
</gene>
<reference evidence="1 2" key="1">
    <citation type="journal article" date="2012" name="Genome Biol.">
        <title>Sequencing three crocodilian genomes to illuminate the evolution of archosaurs and amniotes.</title>
        <authorList>
            <person name="St John J.A."/>
            <person name="Braun E.L."/>
            <person name="Isberg S.R."/>
            <person name="Miles L.G."/>
            <person name="Chong A.Y."/>
            <person name="Gongora J."/>
            <person name="Dalzell P."/>
            <person name="Moran C."/>
            <person name="Bed'hom B."/>
            <person name="Abzhanov A."/>
            <person name="Burgess S.C."/>
            <person name="Cooksey A.M."/>
            <person name="Castoe T.A."/>
            <person name="Crawford N.G."/>
            <person name="Densmore L.D."/>
            <person name="Drew J.C."/>
            <person name="Edwards S.V."/>
            <person name="Faircloth B.C."/>
            <person name="Fujita M.K."/>
            <person name="Greenwold M.J."/>
            <person name="Hoffmann F.G."/>
            <person name="Howard J.M."/>
            <person name="Iguchi T."/>
            <person name="Janes D.E."/>
            <person name="Khan S.Y."/>
            <person name="Kohno S."/>
            <person name="de Koning A.J."/>
            <person name="Lance S.L."/>
            <person name="McCarthy F.M."/>
            <person name="McCormack J.E."/>
            <person name="Merchant M.E."/>
            <person name="Peterson D.G."/>
            <person name="Pollock D.D."/>
            <person name="Pourmand N."/>
            <person name="Raney B.J."/>
            <person name="Roessler K.A."/>
            <person name="Sanford J.R."/>
            <person name="Sawyer R.H."/>
            <person name="Schmidt C.J."/>
            <person name="Triplett E.W."/>
            <person name="Tuberville T.D."/>
            <person name="Venegas-Anaya M."/>
            <person name="Howard J.T."/>
            <person name="Jarvis E.D."/>
            <person name="Guillette L.J.Jr."/>
            <person name="Glenn T.C."/>
            <person name="Green R.E."/>
            <person name="Ray D.A."/>
        </authorList>
    </citation>
    <scope>NUCLEOTIDE SEQUENCE [LARGE SCALE GENOMIC DNA]</scope>
    <source>
        <strain evidence="1">KSC_2009_1</strain>
    </source>
</reference>
<dbReference type="Proteomes" id="UP000050525">
    <property type="component" value="Unassembled WGS sequence"/>
</dbReference>
<evidence type="ECO:0000313" key="2">
    <source>
        <dbReference type="Proteomes" id="UP000050525"/>
    </source>
</evidence>
<organism evidence="1 2">
    <name type="scientific">Alligator mississippiensis</name>
    <name type="common">American alligator</name>
    <dbReference type="NCBI Taxonomy" id="8496"/>
    <lineage>
        <taxon>Eukaryota</taxon>
        <taxon>Metazoa</taxon>
        <taxon>Chordata</taxon>
        <taxon>Craniata</taxon>
        <taxon>Vertebrata</taxon>
        <taxon>Euteleostomi</taxon>
        <taxon>Archelosauria</taxon>
        <taxon>Archosauria</taxon>
        <taxon>Crocodylia</taxon>
        <taxon>Alligatoridae</taxon>
        <taxon>Alligatorinae</taxon>
        <taxon>Alligator</taxon>
    </lineage>
</organism>
<sequence length="85" mass="10198">MEVDGERKLQLCFHFRRFPRRRYCLHKPAGSSSRVCAQVNQLLSKHRQYNNPVPVLWNFYYQIQEPQRSCNLTSLSMTGFNSYRL</sequence>
<protein>
    <submittedName>
        <fullName evidence="1">Uncharacterized protein</fullName>
    </submittedName>
</protein>